<proteinExistence type="predicted"/>
<dbReference type="PROSITE" id="PS51750">
    <property type="entry name" value="BRO_N"/>
    <property type="match status" value="1"/>
</dbReference>
<comment type="caution">
    <text evidence="3">The sequence shown here is derived from an EMBL/GenBank/DDBJ whole genome shotgun (WGS) entry which is preliminary data.</text>
</comment>
<name>A0A1F4TLH6_UNCSA</name>
<evidence type="ECO:0000259" key="2">
    <source>
        <dbReference type="PROSITE" id="PS51750"/>
    </source>
</evidence>
<protein>
    <submittedName>
        <fullName evidence="3">Phage antirepressor protein</fullName>
    </submittedName>
</protein>
<evidence type="ECO:0000313" key="4">
    <source>
        <dbReference type="Proteomes" id="UP000177309"/>
    </source>
</evidence>
<evidence type="ECO:0000313" key="3">
    <source>
        <dbReference type="EMBL" id="OGC33572.1"/>
    </source>
</evidence>
<dbReference type="Pfam" id="PF02498">
    <property type="entry name" value="Bro-N"/>
    <property type="match status" value="1"/>
</dbReference>
<accession>A0A1F4TLH6</accession>
<dbReference type="AlphaFoldDB" id="A0A1F4TLH6"/>
<evidence type="ECO:0000256" key="1">
    <source>
        <dbReference type="SAM" id="MobiDB-lite"/>
    </source>
</evidence>
<feature type="compositionally biased region" description="Basic and acidic residues" evidence="1">
    <location>
        <begin position="242"/>
        <end position="254"/>
    </location>
</feature>
<sequence>MDNTKIAIFRGKEIRKTIHNNEWWFVIQDVVSALIDSKDSKQYIQRMKQRDPELRKGWVQIVHTLSIDTAGGKQKMLCANTEGLFRIIQSITSPKAEPFKRWLAKVGYERIQEIKDPELATKRTRALYKAKGYPGAWIEKRMRGIAIREELTDEWNKRGIKEQKDYAILTAEISKAIFGMTPSEYKKFKNLRRENLRDHMNDLELIFSMLGEASTTEITRNHDTQGFKQNKKAAQKGGKIAGDARENLEKETGKRVSTRKNYLLTKEDRKLLNNE</sequence>
<feature type="domain" description="Bro-N" evidence="2">
    <location>
        <begin position="3"/>
        <end position="115"/>
    </location>
</feature>
<dbReference type="Proteomes" id="UP000177309">
    <property type="component" value="Unassembled WGS sequence"/>
</dbReference>
<feature type="region of interest" description="Disordered" evidence="1">
    <location>
        <begin position="226"/>
        <end position="260"/>
    </location>
</feature>
<dbReference type="SMART" id="SM01040">
    <property type="entry name" value="Bro-N"/>
    <property type="match status" value="1"/>
</dbReference>
<dbReference type="EMBL" id="MEUI01000031">
    <property type="protein sequence ID" value="OGC33572.1"/>
    <property type="molecule type" value="Genomic_DNA"/>
</dbReference>
<reference evidence="3 4" key="1">
    <citation type="journal article" date="2016" name="Nat. Commun.">
        <title>Thousands of microbial genomes shed light on interconnected biogeochemical processes in an aquifer system.</title>
        <authorList>
            <person name="Anantharaman K."/>
            <person name="Brown C.T."/>
            <person name="Hug L.A."/>
            <person name="Sharon I."/>
            <person name="Castelle C.J."/>
            <person name="Probst A.J."/>
            <person name="Thomas B.C."/>
            <person name="Singh A."/>
            <person name="Wilkins M.J."/>
            <person name="Karaoz U."/>
            <person name="Brodie E.L."/>
            <person name="Williams K.H."/>
            <person name="Hubbard S.S."/>
            <person name="Banfield J.F."/>
        </authorList>
    </citation>
    <scope>NUCLEOTIDE SEQUENCE [LARGE SCALE GENOMIC DNA]</scope>
</reference>
<dbReference type="InterPro" id="IPR003497">
    <property type="entry name" value="BRO_N_domain"/>
</dbReference>
<gene>
    <name evidence="3" type="ORF">A2462_02690</name>
</gene>
<organism evidence="3 4">
    <name type="scientific">candidate division WOR-1 bacterium RIFOXYC2_FULL_41_25</name>
    <dbReference type="NCBI Taxonomy" id="1802586"/>
    <lineage>
        <taxon>Bacteria</taxon>
        <taxon>Bacillati</taxon>
        <taxon>Saganbacteria</taxon>
    </lineage>
</organism>